<dbReference type="GeneTree" id="ENSGT01030000235227"/>
<feature type="region of interest" description="Disordered" evidence="4">
    <location>
        <begin position="2128"/>
        <end position="2167"/>
    </location>
</feature>
<dbReference type="HOGENOM" id="CLU_230678_0_0_1"/>
<evidence type="ECO:0000313" key="7">
    <source>
        <dbReference type="Ensembl" id="ENSLOCP00000012356.1"/>
    </source>
</evidence>
<dbReference type="PROSITE" id="PS50853">
    <property type="entry name" value="FN3"/>
    <property type="match status" value="1"/>
</dbReference>
<dbReference type="Gene3D" id="2.30.30.40">
    <property type="entry name" value="SH3 Domains"/>
    <property type="match status" value="2"/>
</dbReference>
<dbReference type="OMA" id="DTISCMQ"/>
<feature type="compositionally biased region" description="Basic and acidic residues" evidence="4">
    <location>
        <begin position="1502"/>
        <end position="1525"/>
    </location>
</feature>
<accession>W5MVE7</accession>
<feature type="domain" description="Fibronectin type-III" evidence="6">
    <location>
        <begin position="2033"/>
        <end position="2129"/>
    </location>
</feature>
<sequence length="2248" mass="258557">MFENTERGVVQEGANEDLAEKVNGMSDHTNVLEIRKDRLKEKLSGTAFGETKLSKPFAKPQSAVKEVVIQEVLVGEQREQLAKLENKLQGKSETPTQEIPDKGAAVPLQEILGESQDIPLDIPAVKEIVWQDLDKRIELDKVGAIIRMDTGYAVDIKEKGINISEQNEQVKSLTNDLRDVQVKVVLHTESERKLQERNRMLESLLEDMQKDCSKNGRDKITRMEKLLSMREETIQGLQSRLTSQEQLLKEMEETQRRLSIRNEELGAKQRALSDEVHRWKAKCTNHERCDKEKKIENKQLEEKIHRLESESSHYESKLREKICEFEGLSTKKDKEITDLLSELKRLTTDFEIKESVWQKERQNLELQLRKKVRELQASDEHYKMLKQDFDFLKENICKLKQMETTLQQRNEALDIQLLQNSQLVTSLEETINRERQVLNSLTNDLSTKDKKIKNLQQQERALQSQVKDLQEDLEEAKRERIDKQPEEQMANQELQLLSQRVKVLEHSLRDNVNSFTESEEALKNRIKELEMSERNLLAKVDSLTVRSVPSAVPRQRQEDKLQMLKEEIQNMVSEKEKLEKVWKEKLHRFQNQIKMKEEEMRKQSEYFEHYKQKLKCKLGFMKEREQGLQGQIFKLEREIIKLTASAALLRTELEKHTLDSTAFARGQRLAELDVADTRITSFLDGGEDKIKGFIRSLQEDLNNLLEREEASHMERRELKDRLQDAEENEEFLSRKLEDFRSRIHELKLSESSLLEELEELAEENERLRRNLPQARKDINSKEECSANFENKGPVTVDSKFMDSLKSNQLNRLYTTITEFMEEQDLQSQYIQLNNALTDLKSKLQAGDIVFIEDMLQLKKEAVLDPSRNKAVQTPSLTQCLKESIFIAKLVPQLGSSFQCSCELLEQWVFPFLDNNSRVLMEIMQALRQGDLGQVKLIMREPETQSELSHLFKTVAEYELTLPSKLWIHNQSQDTEESQHEGDNFFSKHKETVVIHSQQGLLKVMGHKTQNTNFISLVTKTIDVDCSTVDNHTVQECSHMSSPLFTTESPAEGTESLKGTTLNLEADAQGLQKKKVELESIFFENAMQRLSEDEAKLKFGMFQRQMVLEEQETLKGENDLKLETLKNNWRQENKVLGKRNEELLEQIVKLEREHEIQIVKLHKQISQYQENISKLKEDNHKYCCTILELQKNKEEGSKLILELQESSKKMSSEILIFQEEKVKHHQNMLKLENENKQNLHHFLESQEKVEELLNFTSQLKKDLEDSSEIIKQLKEEKDQQQILKTKVEEENYQHSQTITNLEEKIENWSNITVQLKEELKDTTAENGLLETQIQALSLKLETLTETNNCLIHKINEQQEDITKGSKLILELQTEKSRSSQEIAELKKVIKNSEQEFMVLKNECETSAKKYSDLQEAHEQLTETVALLQEEKSNLERELGVMRIKDANNKMEWESTINITSDKNKELLEKVLVLENREKQMIVREAGIREEMDVLRRENEMLLRNNMDQKKGNLEHPQKENEGKNEAKPSVSEEDAELRKELGHMAVELKTSQEELKKAKTEAQKWYRDLGLAESKREEAVKNLSQAVNEVKRMRESVKEDDILRKENAKLRKEISEMKKRMSERESVPVGILELKSQLEDPTNMEVHCHELQTPLLHLQSQLDMKSAPENELNAENSALKKEVSKSEDWGETVKMLKSRYEDIRNQFDELLRKKTEAELDVAPLKARLACVVQKCQERNSLIIQLVRALRRHGFIDFNVIEEAEDLVNDTALMEYSGTYRLSHSSQGFYKDIWGQETQTDEEGPLQSSLSSGRGSLPDLDGSLSFRSCVATADYSPSPDMPSTVLPTLPLSAGEVVQVTGVPDNHGLYHAEVKGEAGLVPACLLEETEDLRQDLHPSDKQCTGPVPGLTSPERIIQLYQQMQQAHCSNYQVVSSVTSDSNPETDRSLLSTPCLVQGGRPRLFKSQPENEAEVAGRPSNVQGKDAGEQMKRAAARSHLSELSLLNSQEQNVKGIISNSLFPEQRSIRAKLEPPSPVGSLQIVKTVGQSSLMIGWDRPPLDELGCSNGTFVYGYRIYVDGEFHKSVMSAACTKAVLENVDLSVPFQISVQTLGANGLFAEKVHILFQSSDSPAGAELSSRDLRTSHTHKPSRTQTNVSTPHQSKTFSQGSGVKPTKFIAIYNYSPLKDSPNIHPSRELGFREGDTVWVFGKPRRDGFCEAEVNRRRGLAPAAFLEKVNVGLPREKKEKAFL</sequence>
<feature type="compositionally biased region" description="Polar residues" evidence="4">
    <location>
        <begin position="2149"/>
        <end position="2167"/>
    </location>
</feature>
<reference evidence="7" key="3">
    <citation type="submission" date="2025-09" db="UniProtKB">
        <authorList>
            <consortium name="Ensembl"/>
        </authorList>
    </citation>
    <scope>IDENTIFICATION</scope>
</reference>
<dbReference type="SUPFAM" id="SSF50044">
    <property type="entry name" value="SH3-domain"/>
    <property type="match status" value="2"/>
</dbReference>
<dbReference type="SMART" id="SM00326">
    <property type="entry name" value="SH3"/>
    <property type="match status" value="2"/>
</dbReference>
<dbReference type="Bgee" id="ENSLOCG00000010099">
    <property type="expression patterns" value="Expressed in mesonephros and 5 other cell types or tissues"/>
</dbReference>
<keyword evidence="8" id="KW-1185">Reference proteome</keyword>
<organism evidence="7 8">
    <name type="scientific">Lepisosteus oculatus</name>
    <name type="common">Spotted gar</name>
    <dbReference type="NCBI Taxonomy" id="7918"/>
    <lineage>
        <taxon>Eukaryota</taxon>
        <taxon>Metazoa</taxon>
        <taxon>Chordata</taxon>
        <taxon>Craniata</taxon>
        <taxon>Vertebrata</taxon>
        <taxon>Euteleostomi</taxon>
        <taxon>Actinopterygii</taxon>
        <taxon>Neopterygii</taxon>
        <taxon>Holostei</taxon>
        <taxon>Semionotiformes</taxon>
        <taxon>Lepisosteidae</taxon>
        <taxon>Lepisosteus</taxon>
    </lineage>
</organism>
<feature type="region of interest" description="Disordered" evidence="4">
    <location>
        <begin position="1796"/>
        <end position="1815"/>
    </location>
</feature>
<dbReference type="InterPro" id="IPR032771">
    <property type="entry name" value="DUF4527"/>
</dbReference>
<dbReference type="InterPro" id="IPR013783">
    <property type="entry name" value="Ig-like_fold"/>
</dbReference>
<dbReference type="InParanoid" id="W5MVE7"/>
<dbReference type="InterPro" id="IPR057884">
    <property type="entry name" value="FN3_RIM-BP1/2/3"/>
</dbReference>
<feature type="domain" description="SH3" evidence="5">
    <location>
        <begin position="1822"/>
        <end position="1888"/>
    </location>
</feature>
<keyword evidence="3" id="KW-0175">Coiled coil</keyword>
<name>W5MVE7_LEPOC</name>
<evidence type="ECO:0000256" key="3">
    <source>
        <dbReference type="SAM" id="Coils"/>
    </source>
</evidence>
<feature type="region of interest" description="Disordered" evidence="4">
    <location>
        <begin position="1957"/>
        <end position="1985"/>
    </location>
</feature>
<evidence type="ECO:0000259" key="6">
    <source>
        <dbReference type="PROSITE" id="PS50853"/>
    </source>
</evidence>
<dbReference type="Pfam" id="PF07653">
    <property type="entry name" value="SH3_2"/>
    <property type="match status" value="1"/>
</dbReference>
<dbReference type="InterPro" id="IPR036028">
    <property type="entry name" value="SH3-like_dom_sf"/>
</dbReference>
<dbReference type="InterPro" id="IPR001452">
    <property type="entry name" value="SH3_domain"/>
</dbReference>
<dbReference type="PANTHER" id="PTHR36866:SF1">
    <property type="entry name" value="GENE 1043-RELATED"/>
    <property type="match status" value="1"/>
</dbReference>
<dbReference type="InterPro" id="IPR036116">
    <property type="entry name" value="FN3_sf"/>
</dbReference>
<feature type="coiled-coil region" evidence="3">
    <location>
        <begin position="1692"/>
        <end position="1719"/>
    </location>
</feature>
<dbReference type="InterPro" id="IPR003961">
    <property type="entry name" value="FN3_dom"/>
</dbReference>
<feature type="coiled-coil region" evidence="3">
    <location>
        <begin position="424"/>
        <end position="479"/>
    </location>
</feature>
<feature type="coiled-coil region" evidence="3">
    <location>
        <begin position="1125"/>
        <end position="1177"/>
    </location>
</feature>
<protein>
    <submittedName>
        <fullName evidence="7">Uncharacterized protein</fullName>
    </submittedName>
</protein>
<dbReference type="Proteomes" id="UP000018468">
    <property type="component" value="Linkage group LG4"/>
</dbReference>
<reference evidence="7" key="2">
    <citation type="submission" date="2025-08" db="UniProtKB">
        <authorList>
            <consortium name="Ensembl"/>
        </authorList>
    </citation>
    <scope>IDENTIFICATION</scope>
</reference>
<feature type="coiled-coil region" evidence="3">
    <location>
        <begin position="1255"/>
        <end position="1443"/>
    </location>
</feature>
<feature type="compositionally biased region" description="Low complexity" evidence="4">
    <location>
        <begin position="1803"/>
        <end position="1815"/>
    </location>
</feature>
<evidence type="ECO:0000256" key="1">
    <source>
        <dbReference type="ARBA" id="ARBA00022443"/>
    </source>
</evidence>
<dbReference type="eggNOG" id="KOG3632">
    <property type="taxonomic scope" value="Eukaryota"/>
</dbReference>
<dbReference type="Pfam" id="PF25523">
    <property type="entry name" value="Ig_RIMBP2"/>
    <property type="match status" value="1"/>
</dbReference>
<dbReference type="PROSITE" id="PS50002">
    <property type="entry name" value="SH3"/>
    <property type="match status" value="2"/>
</dbReference>
<feature type="coiled-coil region" evidence="3">
    <location>
        <begin position="163"/>
        <end position="317"/>
    </location>
</feature>
<feature type="domain" description="SH3" evidence="5">
    <location>
        <begin position="2169"/>
        <end position="2236"/>
    </location>
</feature>
<dbReference type="Gene3D" id="2.60.40.10">
    <property type="entry name" value="Immunoglobulins"/>
    <property type="match status" value="1"/>
</dbReference>
<dbReference type="EMBL" id="AHAT01001214">
    <property type="status" value="NOT_ANNOTATED_CDS"/>
    <property type="molecule type" value="Genomic_DNA"/>
</dbReference>
<feature type="coiled-coil region" evidence="3">
    <location>
        <begin position="694"/>
        <end position="784"/>
    </location>
</feature>
<evidence type="ECO:0000256" key="2">
    <source>
        <dbReference type="PROSITE-ProRule" id="PRU00192"/>
    </source>
</evidence>
<dbReference type="SUPFAM" id="SSF49265">
    <property type="entry name" value="Fibronectin type III"/>
    <property type="match status" value="1"/>
</dbReference>
<evidence type="ECO:0000259" key="5">
    <source>
        <dbReference type="PROSITE" id="PS50002"/>
    </source>
</evidence>
<dbReference type="Ensembl" id="ENSLOCT00000012377.1">
    <property type="protein sequence ID" value="ENSLOCP00000012356.1"/>
    <property type="gene ID" value="ENSLOCG00000010099.1"/>
</dbReference>
<feature type="coiled-coil region" evidence="3">
    <location>
        <begin position="1547"/>
        <end position="1626"/>
    </location>
</feature>
<dbReference type="PANTHER" id="PTHR36866">
    <property type="entry name" value="CHROMOSOME 4 OPEN READING FRAME 50"/>
    <property type="match status" value="1"/>
</dbReference>
<evidence type="ECO:0000256" key="4">
    <source>
        <dbReference type="SAM" id="MobiDB-lite"/>
    </source>
</evidence>
<feature type="coiled-coil region" evidence="3">
    <location>
        <begin position="512"/>
        <end position="599"/>
    </location>
</feature>
<keyword evidence="1 2" id="KW-0728">SH3 domain</keyword>
<reference evidence="8" key="1">
    <citation type="submission" date="2011-12" db="EMBL/GenBank/DDBJ databases">
        <title>The Draft Genome of Lepisosteus oculatus.</title>
        <authorList>
            <consortium name="The Broad Institute Genome Assembly &amp; Analysis Group"/>
            <consortium name="Computational R&amp;D Group"/>
            <consortium name="and Sequencing Platform"/>
            <person name="Di Palma F."/>
            <person name="Alfoldi J."/>
            <person name="Johnson J."/>
            <person name="Berlin A."/>
            <person name="Gnerre S."/>
            <person name="Jaffe D."/>
            <person name="MacCallum I."/>
            <person name="Young S."/>
            <person name="Walker B.J."/>
            <person name="Lander E.S."/>
            <person name="Lindblad-Toh K."/>
        </authorList>
    </citation>
    <scope>NUCLEOTIDE SEQUENCE [LARGE SCALE GENOMIC DNA]</scope>
</reference>
<proteinExistence type="predicted"/>
<dbReference type="Pfam" id="PF15030">
    <property type="entry name" value="DUF4527"/>
    <property type="match status" value="1"/>
</dbReference>
<feature type="region of interest" description="Disordered" evidence="4">
    <location>
        <begin position="1502"/>
        <end position="1534"/>
    </location>
</feature>
<evidence type="ECO:0000313" key="8">
    <source>
        <dbReference type="Proteomes" id="UP000018468"/>
    </source>
</evidence>